<evidence type="ECO:0000256" key="7">
    <source>
        <dbReference type="ARBA" id="ARBA00022840"/>
    </source>
</evidence>
<dbReference type="PROSITE" id="PS50011">
    <property type="entry name" value="PROTEIN_KINASE_DOM"/>
    <property type="match status" value="1"/>
</dbReference>
<dbReference type="Gramene" id="ONK64796">
    <property type="protein sequence ID" value="ONK64796"/>
    <property type="gene ID" value="A4U43_C07F30010"/>
</dbReference>
<feature type="compositionally biased region" description="Polar residues" evidence="10">
    <location>
        <begin position="443"/>
        <end position="456"/>
    </location>
</feature>
<dbReference type="OrthoDB" id="28397at2759"/>
<dbReference type="GO" id="GO:0008353">
    <property type="term" value="F:RNA polymerase II CTD heptapeptide repeat kinase activity"/>
    <property type="evidence" value="ECO:0007669"/>
    <property type="project" value="UniProtKB-EC"/>
</dbReference>
<dbReference type="Gene3D" id="1.10.510.10">
    <property type="entry name" value="Transferase(Phosphotransferase) domain 1"/>
    <property type="match status" value="1"/>
</dbReference>
<keyword evidence="4" id="KW-0808">Transferase</keyword>
<dbReference type="PANTHER" id="PTHR24056">
    <property type="entry name" value="CELL DIVISION PROTEIN KINASE"/>
    <property type="match status" value="1"/>
</dbReference>
<keyword evidence="5 9" id="KW-0547">Nucleotide-binding</keyword>
<dbReference type="PROSITE" id="PS00107">
    <property type="entry name" value="PROTEIN_KINASE_ATP"/>
    <property type="match status" value="1"/>
</dbReference>
<evidence type="ECO:0000256" key="3">
    <source>
        <dbReference type="ARBA" id="ARBA00022527"/>
    </source>
</evidence>
<feature type="region of interest" description="Disordered" evidence="10">
    <location>
        <begin position="419"/>
        <end position="460"/>
    </location>
</feature>
<evidence type="ECO:0000256" key="2">
    <source>
        <dbReference type="ARBA" id="ARBA00012409"/>
    </source>
</evidence>
<evidence type="ECO:0000313" key="12">
    <source>
        <dbReference type="EMBL" id="ONK64796.1"/>
    </source>
</evidence>
<dbReference type="GO" id="GO:0000307">
    <property type="term" value="C:cyclin-dependent protein kinase holoenzyme complex"/>
    <property type="evidence" value="ECO:0007669"/>
    <property type="project" value="TreeGrafter"/>
</dbReference>
<dbReference type="OMA" id="NAECHED"/>
<dbReference type="Proteomes" id="UP000243459">
    <property type="component" value="Chromosome 7"/>
</dbReference>
<organism evidence="12 13">
    <name type="scientific">Asparagus officinalis</name>
    <name type="common">Garden asparagus</name>
    <dbReference type="NCBI Taxonomy" id="4686"/>
    <lineage>
        <taxon>Eukaryota</taxon>
        <taxon>Viridiplantae</taxon>
        <taxon>Streptophyta</taxon>
        <taxon>Embryophyta</taxon>
        <taxon>Tracheophyta</taxon>
        <taxon>Spermatophyta</taxon>
        <taxon>Magnoliopsida</taxon>
        <taxon>Liliopsida</taxon>
        <taxon>Asparagales</taxon>
        <taxon>Asparagaceae</taxon>
        <taxon>Asparagoideae</taxon>
        <taxon>Asparagus</taxon>
    </lineage>
</organism>
<reference evidence="13" key="1">
    <citation type="journal article" date="2017" name="Nat. Commun.">
        <title>The asparagus genome sheds light on the origin and evolution of a young Y chromosome.</title>
        <authorList>
            <person name="Harkess A."/>
            <person name="Zhou J."/>
            <person name="Xu C."/>
            <person name="Bowers J.E."/>
            <person name="Van der Hulst R."/>
            <person name="Ayyampalayam S."/>
            <person name="Mercati F."/>
            <person name="Riccardi P."/>
            <person name="McKain M.R."/>
            <person name="Kakrana A."/>
            <person name="Tang H."/>
            <person name="Ray J."/>
            <person name="Groenendijk J."/>
            <person name="Arikit S."/>
            <person name="Mathioni S.M."/>
            <person name="Nakano M."/>
            <person name="Shan H."/>
            <person name="Telgmann-Rauber A."/>
            <person name="Kanno A."/>
            <person name="Yue Z."/>
            <person name="Chen H."/>
            <person name="Li W."/>
            <person name="Chen Y."/>
            <person name="Xu X."/>
            <person name="Zhang Y."/>
            <person name="Luo S."/>
            <person name="Chen H."/>
            <person name="Gao J."/>
            <person name="Mao Z."/>
            <person name="Pires J.C."/>
            <person name="Luo M."/>
            <person name="Kudrna D."/>
            <person name="Wing R.A."/>
            <person name="Meyers B.C."/>
            <person name="Yi K."/>
            <person name="Kong H."/>
            <person name="Lavrijsen P."/>
            <person name="Sunseri F."/>
            <person name="Falavigna A."/>
            <person name="Ye Y."/>
            <person name="Leebens-Mack J.H."/>
            <person name="Chen G."/>
        </authorList>
    </citation>
    <scope>NUCLEOTIDE SEQUENCE [LARGE SCALE GENOMIC DNA]</scope>
    <source>
        <strain evidence="13">cv. DH0086</strain>
    </source>
</reference>
<keyword evidence="7 9" id="KW-0067">ATP-binding</keyword>
<evidence type="ECO:0000256" key="1">
    <source>
        <dbReference type="ARBA" id="ARBA00006485"/>
    </source>
</evidence>
<protein>
    <recommendedName>
        <fullName evidence="2">[RNA-polymerase]-subunit kinase</fullName>
        <ecNumber evidence="2">2.7.11.23</ecNumber>
    </recommendedName>
</protein>
<proteinExistence type="inferred from homology"/>
<evidence type="ECO:0000256" key="5">
    <source>
        <dbReference type="ARBA" id="ARBA00022741"/>
    </source>
</evidence>
<feature type="binding site" evidence="9">
    <location>
        <position position="137"/>
    </location>
    <ligand>
        <name>ATP</name>
        <dbReference type="ChEBI" id="CHEBI:30616"/>
    </ligand>
</feature>
<evidence type="ECO:0000256" key="6">
    <source>
        <dbReference type="ARBA" id="ARBA00022777"/>
    </source>
</evidence>
<dbReference type="InterPro" id="IPR050108">
    <property type="entry name" value="CDK"/>
</dbReference>
<comment type="catalytic activity">
    <reaction evidence="8">
        <text>[DNA-directed RNA polymerase] + ATP = phospho-[DNA-directed RNA polymerase] + ADP + H(+)</text>
        <dbReference type="Rhea" id="RHEA:10216"/>
        <dbReference type="Rhea" id="RHEA-COMP:11321"/>
        <dbReference type="Rhea" id="RHEA-COMP:11322"/>
        <dbReference type="ChEBI" id="CHEBI:15378"/>
        <dbReference type="ChEBI" id="CHEBI:30616"/>
        <dbReference type="ChEBI" id="CHEBI:43176"/>
        <dbReference type="ChEBI" id="CHEBI:68546"/>
        <dbReference type="ChEBI" id="CHEBI:456216"/>
        <dbReference type="EC" id="2.7.11.23"/>
    </reaction>
</comment>
<sequence>MGCASSKAAVSSTPPFDSNRVLGNLEGGLSREILAGSLWNGVSNDKIESGESRKVSSVNGSSNLHSFRLGNLYRYIEGEQAAAGWPTWLSNVAKEAIHGWVPLKAESYEKLEKIGQGTYSSVFKARDLDTGKIVALKKVRFDNYEPESVRFMAREIMILRRLNHPNVVKLEGIITARLSSSIYLVFEYMEHDLAGLSSAPDIKFSASQVKCYMHQLLSGLEHCHSNGVMHRDIKCSNLLVNNEGILKMADFGLANFFKSGRSRPLTSRVVTLWYRPPELLLGSTNYEPTVDLWSVGCVFAELFLGKPILQGRTEVEQIHKIFKLCGSPPEDYWTKSKLPHSAVFKPHQSYSKCLHDSFNYLPEPTFKLLEKFLSLEPYKRGTAKSALSSEYFKSKPYACEPSSLPKYSPHKEIDAKIREEAQRKKPAAGRQRGLEVLRRPSRTHSTGNSDGQSKLTAQAEGPWIKNCVSGNITEKDSSKENSESRLFVDLQPKPMINIPNEDLYSKHKKEEGHPFSGPLISSNASGLLWAVKQKETQSFNRSQANGNAECHEDSKIIKPHESEKQAMLSKWIQLDQHDSINGSAVFHHWDVNERYKRSTKSSKHQYVELDSQHHSDRVAFSGQFLSRTNNVDELLEKHERHMRQAVRRSWLRRGR</sequence>
<dbReference type="EC" id="2.7.11.23" evidence="2"/>
<dbReference type="PANTHER" id="PTHR24056:SF228">
    <property type="entry name" value="PROTEIN IMPAIRED IN BABA-INDUCED STERILITY 1"/>
    <property type="match status" value="1"/>
</dbReference>
<accession>A0A5P1EFW9</accession>
<dbReference type="Pfam" id="PF00069">
    <property type="entry name" value="Pkinase"/>
    <property type="match status" value="1"/>
</dbReference>
<evidence type="ECO:0000256" key="8">
    <source>
        <dbReference type="ARBA" id="ARBA00049280"/>
    </source>
</evidence>
<dbReference type="PROSITE" id="PS00108">
    <property type="entry name" value="PROTEIN_KINASE_ST"/>
    <property type="match status" value="1"/>
</dbReference>
<gene>
    <name evidence="12" type="ORF">A4U43_C07F30010</name>
</gene>
<dbReference type="SUPFAM" id="SSF56112">
    <property type="entry name" value="Protein kinase-like (PK-like)"/>
    <property type="match status" value="1"/>
</dbReference>
<dbReference type="InterPro" id="IPR008271">
    <property type="entry name" value="Ser/Thr_kinase_AS"/>
</dbReference>
<evidence type="ECO:0000256" key="9">
    <source>
        <dbReference type="PROSITE-ProRule" id="PRU10141"/>
    </source>
</evidence>
<dbReference type="GO" id="GO:0005634">
    <property type="term" value="C:nucleus"/>
    <property type="evidence" value="ECO:0007669"/>
    <property type="project" value="TreeGrafter"/>
</dbReference>
<dbReference type="AlphaFoldDB" id="A0A5P1EFW9"/>
<dbReference type="GO" id="GO:0005524">
    <property type="term" value="F:ATP binding"/>
    <property type="evidence" value="ECO:0007669"/>
    <property type="project" value="UniProtKB-UniRule"/>
</dbReference>
<dbReference type="SMART" id="SM00220">
    <property type="entry name" value="S_TKc"/>
    <property type="match status" value="1"/>
</dbReference>
<evidence type="ECO:0000313" key="13">
    <source>
        <dbReference type="Proteomes" id="UP000243459"/>
    </source>
</evidence>
<dbReference type="InterPro" id="IPR017441">
    <property type="entry name" value="Protein_kinase_ATP_BS"/>
</dbReference>
<dbReference type="EMBL" id="CM007387">
    <property type="protein sequence ID" value="ONK64796.1"/>
    <property type="molecule type" value="Genomic_DNA"/>
</dbReference>
<keyword evidence="3" id="KW-0723">Serine/threonine-protein kinase</keyword>
<evidence type="ECO:0000256" key="10">
    <source>
        <dbReference type="SAM" id="MobiDB-lite"/>
    </source>
</evidence>
<keyword evidence="13" id="KW-1185">Reference proteome</keyword>
<dbReference type="FunFam" id="3.30.200.20:FF:000021">
    <property type="entry name" value="probable serine/threonine-protein kinase At1g54610"/>
    <property type="match status" value="1"/>
</dbReference>
<comment type="similarity">
    <text evidence="1">Belongs to the protein kinase superfamily. CMGC Ser/Thr protein kinase family. CDC2/CDKX subfamily.</text>
</comment>
<name>A0A5P1EFW9_ASPOF</name>
<dbReference type="InterPro" id="IPR000719">
    <property type="entry name" value="Prot_kinase_dom"/>
</dbReference>
<dbReference type="CDD" id="cd07840">
    <property type="entry name" value="STKc_CDK9_like"/>
    <property type="match status" value="1"/>
</dbReference>
<feature type="domain" description="Protein kinase" evidence="11">
    <location>
        <begin position="108"/>
        <end position="392"/>
    </location>
</feature>
<evidence type="ECO:0000256" key="4">
    <source>
        <dbReference type="ARBA" id="ARBA00022679"/>
    </source>
</evidence>
<dbReference type="InterPro" id="IPR011009">
    <property type="entry name" value="Kinase-like_dom_sf"/>
</dbReference>
<keyword evidence="6" id="KW-0418">Kinase</keyword>
<dbReference type="Gene3D" id="3.30.200.20">
    <property type="entry name" value="Phosphorylase Kinase, domain 1"/>
    <property type="match status" value="1"/>
</dbReference>
<dbReference type="GO" id="GO:0032968">
    <property type="term" value="P:positive regulation of transcription elongation by RNA polymerase II"/>
    <property type="evidence" value="ECO:0007669"/>
    <property type="project" value="TreeGrafter"/>
</dbReference>
<dbReference type="FunFam" id="1.10.510.10:FF:000043">
    <property type="entry name" value="probable serine/threonine-protein kinase At1g54610"/>
    <property type="match status" value="1"/>
</dbReference>
<evidence type="ECO:0000259" key="11">
    <source>
        <dbReference type="PROSITE" id="PS50011"/>
    </source>
</evidence>